<keyword evidence="2" id="KW-1185">Reference proteome</keyword>
<dbReference type="Proteomes" id="UP000606490">
    <property type="component" value="Unassembled WGS sequence"/>
</dbReference>
<organism evidence="1 2">
    <name type="scientific">Belnapia mucosa</name>
    <dbReference type="NCBI Taxonomy" id="2804532"/>
    <lineage>
        <taxon>Bacteria</taxon>
        <taxon>Pseudomonadati</taxon>
        <taxon>Pseudomonadota</taxon>
        <taxon>Alphaproteobacteria</taxon>
        <taxon>Acetobacterales</taxon>
        <taxon>Roseomonadaceae</taxon>
        <taxon>Belnapia</taxon>
    </lineage>
</organism>
<dbReference type="RefSeq" id="WP_202828942.1">
    <property type="nucleotide sequence ID" value="NZ_JAEUXJ010000029.1"/>
</dbReference>
<name>A0ABS1VC01_9PROT</name>
<gene>
    <name evidence="1" type="ORF">JMJ55_28205</name>
</gene>
<evidence type="ECO:0000313" key="2">
    <source>
        <dbReference type="Proteomes" id="UP000606490"/>
    </source>
</evidence>
<comment type="caution">
    <text evidence="1">The sequence shown here is derived from an EMBL/GenBank/DDBJ whole genome shotgun (WGS) entry which is preliminary data.</text>
</comment>
<reference evidence="1 2" key="1">
    <citation type="submission" date="2021-01" db="EMBL/GenBank/DDBJ databases">
        <title>Belnapia mucosa sp. nov. and Belnapia arida sp. nov., isolated from the Tabernas Desert (Almeria, Spain).</title>
        <authorList>
            <person name="Molina-Menor E."/>
            <person name="Vidal-Verdu A."/>
            <person name="Calonge A."/>
            <person name="Satari L."/>
            <person name="Pereto Magraner J."/>
            <person name="Porcar Miralles M."/>
        </authorList>
    </citation>
    <scope>NUCLEOTIDE SEQUENCE [LARGE SCALE GENOMIC DNA]</scope>
    <source>
        <strain evidence="1 2">T6</strain>
    </source>
</reference>
<protein>
    <submittedName>
        <fullName evidence="1">Uncharacterized protein</fullName>
    </submittedName>
</protein>
<evidence type="ECO:0000313" key="1">
    <source>
        <dbReference type="EMBL" id="MBL6459210.1"/>
    </source>
</evidence>
<dbReference type="EMBL" id="JAEUXJ010000029">
    <property type="protein sequence ID" value="MBL6459210.1"/>
    <property type="molecule type" value="Genomic_DNA"/>
</dbReference>
<proteinExistence type="predicted"/>
<sequence length="148" mass="16011">MPSRGCRFVSYRFCGFPTGLRLFQKSDIARHGLSEGRYFSFGPIGPRSVLLNSPTSLFKLLHRWGQPDRFSKAGCLALGQGGGGFCCLSALPFLSQGFGQGAKRLRLHHTAGRDLSRDLARVTAAIGIHIGEDGSISPPTAEEFAPIF</sequence>
<accession>A0ABS1VC01</accession>